<evidence type="ECO:0000313" key="2">
    <source>
        <dbReference type="EMBL" id="KAK1429959.1"/>
    </source>
</evidence>
<organism evidence="2 3">
    <name type="scientific">Tagetes erecta</name>
    <name type="common">African marigold</name>
    <dbReference type="NCBI Taxonomy" id="13708"/>
    <lineage>
        <taxon>Eukaryota</taxon>
        <taxon>Viridiplantae</taxon>
        <taxon>Streptophyta</taxon>
        <taxon>Embryophyta</taxon>
        <taxon>Tracheophyta</taxon>
        <taxon>Spermatophyta</taxon>
        <taxon>Magnoliopsida</taxon>
        <taxon>eudicotyledons</taxon>
        <taxon>Gunneridae</taxon>
        <taxon>Pentapetalae</taxon>
        <taxon>asterids</taxon>
        <taxon>campanulids</taxon>
        <taxon>Asterales</taxon>
        <taxon>Asteraceae</taxon>
        <taxon>Asteroideae</taxon>
        <taxon>Heliantheae alliance</taxon>
        <taxon>Tageteae</taxon>
        <taxon>Tagetes</taxon>
    </lineage>
</organism>
<reference evidence="2" key="1">
    <citation type="journal article" date="2023" name="bioRxiv">
        <title>Improved chromosome-level genome assembly for marigold (Tagetes erecta).</title>
        <authorList>
            <person name="Jiang F."/>
            <person name="Yuan L."/>
            <person name="Wang S."/>
            <person name="Wang H."/>
            <person name="Xu D."/>
            <person name="Wang A."/>
            <person name="Fan W."/>
        </authorList>
    </citation>
    <scope>NUCLEOTIDE SEQUENCE</scope>
    <source>
        <strain evidence="2">WSJ</strain>
        <tissue evidence="2">Leaf</tissue>
    </source>
</reference>
<feature type="compositionally biased region" description="Basic and acidic residues" evidence="1">
    <location>
        <begin position="1"/>
        <end position="19"/>
    </location>
</feature>
<comment type="caution">
    <text evidence="2">The sequence shown here is derived from an EMBL/GenBank/DDBJ whole genome shotgun (WGS) entry which is preliminary data.</text>
</comment>
<feature type="region of interest" description="Disordered" evidence="1">
    <location>
        <begin position="69"/>
        <end position="102"/>
    </location>
</feature>
<accession>A0AAD8KUS5</accession>
<feature type="compositionally biased region" description="Polar residues" evidence="1">
    <location>
        <begin position="71"/>
        <end position="102"/>
    </location>
</feature>
<evidence type="ECO:0000313" key="3">
    <source>
        <dbReference type="Proteomes" id="UP001229421"/>
    </source>
</evidence>
<name>A0AAD8KUS5_TARER</name>
<dbReference type="Proteomes" id="UP001229421">
    <property type="component" value="Unassembled WGS sequence"/>
</dbReference>
<keyword evidence="3" id="KW-1185">Reference proteome</keyword>
<gene>
    <name evidence="2" type="ORF">QVD17_12339</name>
</gene>
<proteinExistence type="predicted"/>
<dbReference type="AlphaFoldDB" id="A0AAD8KUS5"/>
<feature type="region of interest" description="Disordered" evidence="1">
    <location>
        <begin position="1"/>
        <end position="37"/>
    </location>
</feature>
<sequence>MVKRSEPLRGSINERDVEVNKQPLSDDSDDETDELDHVYPYLSFGDLSEVPDHPQVQSQVPDNHHYESQFPKVQNESPNNGSEIIQEELGSSSDFNYSLDFS</sequence>
<protein>
    <submittedName>
        <fullName evidence="2">Uncharacterized protein</fullName>
    </submittedName>
</protein>
<evidence type="ECO:0000256" key="1">
    <source>
        <dbReference type="SAM" id="MobiDB-lite"/>
    </source>
</evidence>
<dbReference type="EMBL" id="JAUHHV010000003">
    <property type="protein sequence ID" value="KAK1429959.1"/>
    <property type="molecule type" value="Genomic_DNA"/>
</dbReference>